<name>A0ABS5E7G0_9PROT</name>
<evidence type="ECO:0000259" key="4">
    <source>
        <dbReference type="PROSITE" id="PS50110"/>
    </source>
</evidence>
<feature type="domain" description="OmpR/PhoB-type" evidence="5">
    <location>
        <begin position="124"/>
        <end position="218"/>
    </location>
</feature>
<dbReference type="SMART" id="SM00448">
    <property type="entry name" value="REC"/>
    <property type="match status" value="1"/>
</dbReference>
<feature type="domain" description="Response regulatory" evidence="4">
    <location>
        <begin position="2"/>
        <end position="116"/>
    </location>
</feature>
<evidence type="ECO:0000313" key="6">
    <source>
        <dbReference type="EMBL" id="MBR0559844.1"/>
    </source>
</evidence>
<keyword evidence="1 3" id="KW-0238">DNA-binding</keyword>
<dbReference type="Pfam" id="PF00486">
    <property type="entry name" value="Trans_reg_C"/>
    <property type="match status" value="1"/>
</dbReference>
<dbReference type="Proteomes" id="UP000677812">
    <property type="component" value="Unassembled WGS sequence"/>
</dbReference>
<reference evidence="6 7" key="1">
    <citation type="submission" date="2021-04" db="EMBL/GenBank/DDBJ databases">
        <title>The complete genome sequence of Neokomagataea sp. TBRC 2177.</title>
        <authorList>
            <person name="Charoenyingcharoen P."/>
            <person name="Yukphan P."/>
        </authorList>
    </citation>
    <scope>NUCLEOTIDE SEQUENCE [LARGE SCALE GENOMIC DNA]</scope>
    <source>
        <strain evidence="6 7">TBRC 2177</strain>
    </source>
</reference>
<dbReference type="InterPro" id="IPR011006">
    <property type="entry name" value="CheY-like_superfamily"/>
</dbReference>
<evidence type="ECO:0000256" key="2">
    <source>
        <dbReference type="PROSITE-ProRule" id="PRU00169"/>
    </source>
</evidence>
<evidence type="ECO:0000313" key="7">
    <source>
        <dbReference type="Proteomes" id="UP000677812"/>
    </source>
</evidence>
<dbReference type="InterPro" id="IPR001789">
    <property type="entry name" value="Sig_transdc_resp-reg_receiver"/>
</dbReference>
<dbReference type="InterPro" id="IPR001867">
    <property type="entry name" value="OmpR/PhoB-type_DNA-bd"/>
</dbReference>
<dbReference type="CDD" id="cd00383">
    <property type="entry name" value="trans_reg_C"/>
    <property type="match status" value="1"/>
</dbReference>
<protein>
    <submittedName>
        <fullName evidence="6">Response regulator transcription factor</fullName>
    </submittedName>
</protein>
<evidence type="ECO:0000259" key="5">
    <source>
        <dbReference type="PROSITE" id="PS51755"/>
    </source>
</evidence>
<accession>A0ABS5E7G0</accession>
<dbReference type="SUPFAM" id="SSF52172">
    <property type="entry name" value="CheY-like"/>
    <property type="match status" value="1"/>
</dbReference>
<dbReference type="EMBL" id="JAGRQH010000004">
    <property type="protein sequence ID" value="MBR0559844.1"/>
    <property type="molecule type" value="Genomic_DNA"/>
</dbReference>
<dbReference type="Gene3D" id="3.40.50.2300">
    <property type="match status" value="1"/>
</dbReference>
<evidence type="ECO:0000256" key="3">
    <source>
        <dbReference type="PROSITE-ProRule" id="PRU01091"/>
    </source>
</evidence>
<dbReference type="Gene3D" id="1.10.10.10">
    <property type="entry name" value="Winged helix-like DNA-binding domain superfamily/Winged helix DNA-binding domain"/>
    <property type="match status" value="1"/>
</dbReference>
<keyword evidence="7" id="KW-1185">Reference proteome</keyword>
<evidence type="ECO:0000256" key="1">
    <source>
        <dbReference type="ARBA" id="ARBA00023125"/>
    </source>
</evidence>
<feature type="DNA-binding region" description="OmpR/PhoB-type" evidence="3">
    <location>
        <begin position="124"/>
        <end position="218"/>
    </location>
</feature>
<dbReference type="PROSITE" id="PS50110">
    <property type="entry name" value="RESPONSE_REGULATORY"/>
    <property type="match status" value="1"/>
</dbReference>
<comment type="caution">
    <text evidence="6">The sequence shown here is derived from an EMBL/GenBank/DDBJ whole genome shotgun (WGS) entry which is preliminary data.</text>
</comment>
<dbReference type="SMART" id="SM00862">
    <property type="entry name" value="Trans_reg_C"/>
    <property type="match status" value="1"/>
</dbReference>
<dbReference type="PANTHER" id="PTHR48111:SF36">
    <property type="entry name" value="TRANSCRIPTIONAL REGULATORY PROTEIN CUTR"/>
    <property type="match status" value="1"/>
</dbReference>
<dbReference type="PANTHER" id="PTHR48111">
    <property type="entry name" value="REGULATOR OF RPOS"/>
    <property type="match status" value="1"/>
</dbReference>
<gene>
    <name evidence="6" type="ORF">KB213_07235</name>
</gene>
<dbReference type="Gene3D" id="6.10.250.690">
    <property type="match status" value="1"/>
</dbReference>
<dbReference type="Pfam" id="PF00072">
    <property type="entry name" value="Response_reg"/>
    <property type="match status" value="1"/>
</dbReference>
<dbReference type="InterPro" id="IPR039420">
    <property type="entry name" value="WalR-like"/>
</dbReference>
<dbReference type="InterPro" id="IPR036388">
    <property type="entry name" value="WH-like_DNA-bd_sf"/>
</dbReference>
<feature type="modified residue" description="4-aspartylphosphate" evidence="2">
    <location>
        <position position="51"/>
    </location>
</feature>
<sequence length="223" mass="24732">MRILIVEDEKGLGSAVKARVQRAGHVTDWFTTLADARAALHVARYDFVLLDLGLRDGHGRELLREIRAQGWPTAVLITTAFDQVSDRIAGLSDGADDYIVKPFDLDELMARVDAVARRYVALPETMLAVGEVQIDLGRSQVLRGAEEVVLTAREWAVLELMARRPGAVCSREQIEDALYTLGEAIESNAIEVYVSRIRKKIGAERIRTVRGRGYVLSMDGKTV</sequence>
<organism evidence="6 7">
    <name type="scientific">Neokomagataea anthophila</name>
    <dbReference type="NCBI Taxonomy" id="2826925"/>
    <lineage>
        <taxon>Bacteria</taxon>
        <taxon>Pseudomonadati</taxon>
        <taxon>Pseudomonadota</taxon>
        <taxon>Alphaproteobacteria</taxon>
        <taxon>Acetobacterales</taxon>
        <taxon>Acetobacteraceae</taxon>
        <taxon>Neokomagataea</taxon>
    </lineage>
</organism>
<keyword evidence="2" id="KW-0597">Phosphoprotein</keyword>
<dbReference type="RefSeq" id="WP_211681729.1">
    <property type="nucleotide sequence ID" value="NZ_JAGRQH010000004.1"/>
</dbReference>
<dbReference type="PROSITE" id="PS51755">
    <property type="entry name" value="OMPR_PHOB"/>
    <property type="match status" value="1"/>
</dbReference>
<proteinExistence type="predicted"/>